<feature type="region of interest" description="Disordered" evidence="10">
    <location>
        <begin position="1063"/>
        <end position="1125"/>
    </location>
</feature>
<dbReference type="EC" id="6.4.1.4" evidence="5"/>
<dbReference type="PANTHER" id="PTHR22855">
    <property type="entry name" value="ACETYL, PROPIONYL, PYRUVATE, AND GLUTACONYL CARBOXYLASE-RELATED"/>
    <property type="match status" value="1"/>
</dbReference>
<dbReference type="GO" id="GO:0005739">
    <property type="term" value="C:mitochondrion"/>
    <property type="evidence" value="ECO:0007669"/>
    <property type="project" value="TreeGrafter"/>
</dbReference>
<dbReference type="InterPro" id="IPR046347">
    <property type="entry name" value="bZIP_sf"/>
</dbReference>
<dbReference type="InterPro" id="IPR029045">
    <property type="entry name" value="ClpP/crotonase-like_dom_sf"/>
</dbReference>
<evidence type="ECO:0000256" key="8">
    <source>
        <dbReference type="ARBA" id="ARBA00052347"/>
    </source>
</evidence>
<evidence type="ECO:0000256" key="10">
    <source>
        <dbReference type="SAM" id="MobiDB-lite"/>
    </source>
</evidence>
<keyword evidence="9" id="KW-0175">Coiled coil</keyword>
<protein>
    <recommendedName>
        <fullName evidence="5">methylcrotonoyl-CoA carboxylase</fullName>
        <ecNumber evidence="5">6.4.1.4</ecNumber>
    </recommendedName>
    <alternativeName>
        <fullName evidence="7">3-methylcrotonyl-CoA carboxylase 2</fullName>
    </alternativeName>
    <alternativeName>
        <fullName evidence="6">3-methylcrotonyl-CoA:carbon dioxide ligase subunit beta</fullName>
    </alternativeName>
</protein>
<dbReference type="PANTHER" id="PTHR22855:SF13">
    <property type="entry name" value="METHYLCROTONOYL-COA CARBOXYLASE BETA CHAIN, MITOCHONDRIAL"/>
    <property type="match status" value="1"/>
</dbReference>
<comment type="caution">
    <text evidence="14">The sequence shown here is derived from an EMBL/GenBank/DDBJ whole genome shotgun (WGS) entry which is preliminary data.</text>
</comment>
<evidence type="ECO:0000313" key="14">
    <source>
        <dbReference type="EMBL" id="KAK9056663.1"/>
    </source>
</evidence>
<feature type="domain" description="CoA carboxyltransferase N-terminal" evidence="12">
    <location>
        <begin position="487"/>
        <end position="743"/>
    </location>
</feature>
<dbReference type="GO" id="GO:0004485">
    <property type="term" value="F:methylcrotonoyl-CoA carboxylase activity"/>
    <property type="evidence" value="ECO:0007669"/>
    <property type="project" value="UniProtKB-EC"/>
</dbReference>
<evidence type="ECO:0000256" key="2">
    <source>
        <dbReference type="ARBA" id="ARBA00022741"/>
    </source>
</evidence>
<keyword evidence="3" id="KW-0067">ATP-binding</keyword>
<dbReference type="Gene3D" id="1.20.5.170">
    <property type="match status" value="1"/>
</dbReference>
<dbReference type="AlphaFoldDB" id="A0AAP0CNR6"/>
<keyword evidence="15" id="KW-1185">Reference proteome</keyword>
<dbReference type="SMART" id="SM00338">
    <property type="entry name" value="BRLZ"/>
    <property type="match status" value="1"/>
</dbReference>
<gene>
    <name evidence="14" type="ORF">SSX86_024025</name>
</gene>
<proteinExistence type="inferred from homology"/>
<dbReference type="PROSITE" id="PS50980">
    <property type="entry name" value="COA_CT_NTER"/>
    <property type="match status" value="1"/>
</dbReference>
<comment type="catalytic activity">
    <reaction evidence="8">
        <text>3-methylbut-2-enoyl-CoA + hydrogencarbonate + ATP = 3-methyl-(2E)-glutaconyl-CoA + ADP + phosphate + H(+)</text>
        <dbReference type="Rhea" id="RHEA:13589"/>
        <dbReference type="ChEBI" id="CHEBI:15378"/>
        <dbReference type="ChEBI" id="CHEBI:17544"/>
        <dbReference type="ChEBI" id="CHEBI:30616"/>
        <dbReference type="ChEBI" id="CHEBI:43474"/>
        <dbReference type="ChEBI" id="CHEBI:57344"/>
        <dbReference type="ChEBI" id="CHEBI:57346"/>
        <dbReference type="ChEBI" id="CHEBI:456216"/>
        <dbReference type="EC" id="6.4.1.4"/>
    </reaction>
</comment>
<dbReference type="InterPro" id="IPR011763">
    <property type="entry name" value="COA_CT_C"/>
</dbReference>
<dbReference type="GO" id="GO:0003700">
    <property type="term" value="F:DNA-binding transcription factor activity"/>
    <property type="evidence" value="ECO:0007669"/>
    <property type="project" value="InterPro"/>
</dbReference>
<feature type="domain" description="BZIP" evidence="11">
    <location>
        <begin position="327"/>
        <end position="378"/>
    </location>
</feature>
<feature type="compositionally biased region" description="Low complexity" evidence="10">
    <location>
        <begin position="1065"/>
        <end position="1077"/>
    </location>
</feature>
<dbReference type="FunFam" id="3.90.226.10:FF:000007">
    <property type="entry name" value="Methylcrotonoyl-CoA carboxylase subunit beta"/>
    <property type="match status" value="1"/>
</dbReference>
<name>A0AAP0CNR6_9ASTR</name>
<evidence type="ECO:0000256" key="5">
    <source>
        <dbReference type="ARBA" id="ARBA00026116"/>
    </source>
</evidence>
<dbReference type="FunFam" id="3.90.226.10:FF:000004">
    <property type="entry name" value="Methylcrotonoyl-CoA carboxylase beta chain"/>
    <property type="match status" value="1"/>
</dbReference>
<evidence type="ECO:0000259" key="11">
    <source>
        <dbReference type="PROSITE" id="PS50217"/>
    </source>
</evidence>
<dbReference type="SUPFAM" id="SSF57959">
    <property type="entry name" value="Leucine zipper domain"/>
    <property type="match status" value="1"/>
</dbReference>
<dbReference type="PROSITE" id="PS00036">
    <property type="entry name" value="BZIP_BASIC"/>
    <property type="match status" value="1"/>
</dbReference>
<keyword evidence="2" id="KW-0547">Nucleotide-binding</keyword>
<evidence type="ECO:0000256" key="4">
    <source>
        <dbReference type="ARBA" id="ARBA00025711"/>
    </source>
</evidence>
<comment type="similarity">
    <text evidence="1">Belongs to the AccD/PCCB family.</text>
</comment>
<dbReference type="GO" id="GO:0005524">
    <property type="term" value="F:ATP binding"/>
    <property type="evidence" value="ECO:0007669"/>
    <property type="project" value="UniProtKB-KW"/>
</dbReference>
<accession>A0AAP0CNR6</accession>
<reference evidence="14 15" key="1">
    <citation type="submission" date="2024-04" db="EMBL/GenBank/DDBJ databases">
        <title>The reference genome of an endangered Asteraceae, Deinandra increscens subsp. villosa, native to the Central Coast of California.</title>
        <authorList>
            <person name="Guilliams M."/>
            <person name="Hasenstab-Lehman K."/>
            <person name="Meyer R."/>
            <person name="Mcevoy S."/>
        </authorList>
    </citation>
    <scope>NUCLEOTIDE SEQUENCE [LARGE SCALE GENOMIC DNA]</scope>
    <source>
        <tissue evidence="14">Leaf</tissue>
    </source>
</reference>
<dbReference type="Proteomes" id="UP001408789">
    <property type="component" value="Unassembled WGS sequence"/>
</dbReference>
<feature type="coiled-coil region" evidence="9">
    <location>
        <begin position="348"/>
        <end position="383"/>
    </location>
</feature>
<evidence type="ECO:0000259" key="12">
    <source>
        <dbReference type="PROSITE" id="PS50980"/>
    </source>
</evidence>
<evidence type="ECO:0000259" key="13">
    <source>
        <dbReference type="PROSITE" id="PS50989"/>
    </source>
</evidence>
<feature type="domain" description="CoA carboxyltransferase C-terminal" evidence="13">
    <location>
        <begin position="752"/>
        <end position="990"/>
    </location>
</feature>
<sequence length="1125" mass="123485">MSSFINFKNYGDTSQPELNCSKQMVSNSPLTRQSSIFSLTFDELQNTLGGSGRDFGSMNMDELIKNIWTAEETQAMTSTSSFENAPNNGNIQRQGSLTLPRTLSRKTVDEVWRELLVSSSNGVKESDLIGQANLQAEEREPTLGEMTLEDFLLKAGVVKEDHQNIQTDSRPVLPQNGSFFGEVSRQPNVENSSFIFGFQNPNQNHGFNGPTGNRVTETKTGVTLQPKPKPKPQPIFPKQAALDFTAGQVASPGAKTGKFEQPVKTSVVVQASEKENRVMNVKTVGGVMVNSPRNLNAKSNLDSTPSPPFYAFGEGGRKSGGTLEKVVERRRRRMIKNRESAARSRARKQAYTLELEAEVAKLKEMNEELLKKQEEIMEMHNNQLCSGRICTPDQQTNSPRLSLTIYFVIIFFFVHHIHTVKVKSMLGFLVRRSVRSTTISPPHRSPSSITAALFINRDFTSHSPPHNVLPDTIDRSSDSFVENSRKMEDIMAQLHSHIRQVTEGGGEEAVKRHKSRNKLLPRERIDCLLDSSSSFLELSQLAGHELYEDNLPSGGIITGIGPVHGKLCMFMANDATVKGGTYYPITVKKHIRAQEIAAKCRLPCLYLVDSGGAFLPKQADVFPDKENFGRIFYNEALMSSEGIPQIALVLGSCTAGGAYIPAMADESVMVKGNGTIFLAGPPLVKAATGEEVSSEDLGGADLHCKVSGVSDYLAQDELHALSIGRDIVKNLHTAGNEGTRNGFQGVISNYKEPLYDVNELRLIAPTDLKQSFDIRSVIARIVDGSEFDEFKQLYGTTLVTGFARILGQPVGIIGNNGVLFNESALKGAHFIELCSQRNIPLVFLQNITGFMVGSKSEANGIAKAGAKMVMAVSCAKVPKITVVVGGSFGAGNYAMCGRAYSPDFMFFWPNAKIGVMGGPQAAGVMSQIEKSKVKKEGIKWSKEDEENYKRKFVEAYDRESNAYYSTARLWDDGIIDPADTRKILGLCISASRNCPTQTTKFGVFRMYSVNDYLGAGMFVLYMQYVLFDNVSITQVFAVYASVTDRDFTGLCLSSNLEEEERRLRGGATAAARRSNGGCEEEQRRLRGGSWGEEPQQRGAPTGAAARRIVGRGATAERSVGVGRRR</sequence>
<evidence type="ECO:0000256" key="1">
    <source>
        <dbReference type="ARBA" id="ARBA00006102"/>
    </source>
</evidence>
<dbReference type="InterPro" id="IPR004827">
    <property type="entry name" value="bZIP"/>
</dbReference>
<dbReference type="PROSITE" id="PS50989">
    <property type="entry name" value="COA_CT_CTER"/>
    <property type="match status" value="1"/>
</dbReference>
<dbReference type="SUPFAM" id="SSF52096">
    <property type="entry name" value="ClpP/crotonase"/>
    <property type="match status" value="2"/>
</dbReference>
<evidence type="ECO:0000256" key="6">
    <source>
        <dbReference type="ARBA" id="ARBA00031237"/>
    </source>
</evidence>
<dbReference type="GO" id="GO:0006552">
    <property type="term" value="P:L-leucine catabolic process"/>
    <property type="evidence" value="ECO:0007669"/>
    <property type="project" value="TreeGrafter"/>
</dbReference>
<dbReference type="Pfam" id="PF01039">
    <property type="entry name" value="Carboxyl_trans"/>
    <property type="match status" value="1"/>
</dbReference>
<dbReference type="Pfam" id="PF00170">
    <property type="entry name" value="bZIP_1"/>
    <property type="match status" value="1"/>
</dbReference>
<dbReference type="CDD" id="cd14707">
    <property type="entry name" value="bZIP_plant_BZIP46"/>
    <property type="match status" value="1"/>
</dbReference>
<dbReference type="EMBL" id="JBCNJP010000024">
    <property type="protein sequence ID" value="KAK9056663.1"/>
    <property type="molecule type" value="Genomic_DNA"/>
</dbReference>
<dbReference type="InterPro" id="IPR045190">
    <property type="entry name" value="MCCB/AccD1-like"/>
</dbReference>
<dbReference type="GO" id="GO:1905202">
    <property type="term" value="C:methylcrotonoyl-CoA carboxylase complex"/>
    <property type="evidence" value="ECO:0007669"/>
    <property type="project" value="TreeGrafter"/>
</dbReference>
<organism evidence="14 15">
    <name type="scientific">Deinandra increscens subsp. villosa</name>
    <dbReference type="NCBI Taxonomy" id="3103831"/>
    <lineage>
        <taxon>Eukaryota</taxon>
        <taxon>Viridiplantae</taxon>
        <taxon>Streptophyta</taxon>
        <taxon>Embryophyta</taxon>
        <taxon>Tracheophyta</taxon>
        <taxon>Spermatophyta</taxon>
        <taxon>Magnoliopsida</taxon>
        <taxon>eudicotyledons</taxon>
        <taxon>Gunneridae</taxon>
        <taxon>Pentapetalae</taxon>
        <taxon>asterids</taxon>
        <taxon>campanulids</taxon>
        <taxon>Asterales</taxon>
        <taxon>Asteraceae</taxon>
        <taxon>Asteroideae</taxon>
        <taxon>Heliantheae alliance</taxon>
        <taxon>Madieae</taxon>
        <taxon>Madiinae</taxon>
        <taxon>Deinandra</taxon>
    </lineage>
</organism>
<evidence type="ECO:0000313" key="15">
    <source>
        <dbReference type="Proteomes" id="UP001408789"/>
    </source>
</evidence>
<evidence type="ECO:0000256" key="3">
    <source>
        <dbReference type="ARBA" id="ARBA00022840"/>
    </source>
</evidence>
<dbReference type="Gene3D" id="3.90.226.10">
    <property type="entry name" value="2-enoyl-CoA Hydratase, Chain A, domain 1"/>
    <property type="match status" value="2"/>
</dbReference>
<dbReference type="PROSITE" id="PS50217">
    <property type="entry name" value="BZIP"/>
    <property type="match status" value="1"/>
</dbReference>
<evidence type="ECO:0000256" key="7">
    <source>
        <dbReference type="ARBA" id="ARBA00031404"/>
    </source>
</evidence>
<feature type="compositionally biased region" description="Low complexity" evidence="10">
    <location>
        <begin position="1102"/>
        <end position="1115"/>
    </location>
</feature>
<dbReference type="InterPro" id="IPR011762">
    <property type="entry name" value="COA_CT_N"/>
</dbReference>
<evidence type="ECO:0000256" key="9">
    <source>
        <dbReference type="SAM" id="Coils"/>
    </source>
</evidence>
<dbReference type="InterPro" id="IPR034733">
    <property type="entry name" value="AcCoA_carboxyl_beta"/>
</dbReference>
<comment type="pathway">
    <text evidence="4">Amino-acid degradation; L-leucine degradation; (S)-3-hydroxy-3-methylglutaryl-CoA from 3-isovaleryl-CoA: step 2/3.</text>
</comment>